<dbReference type="PANTHER" id="PTHR46228:SF1">
    <property type="entry name" value="KELCH DOMAIN-CONTAINING PROTEIN 1"/>
    <property type="match status" value="1"/>
</dbReference>
<evidence type="ECO:0000313" key="3">
    <source>
        <dbReference type="Ensembl" id="ENSHCOP00000009188.1"/>
    </source>
</evidence>
<sequence>MASVPASTKQLERSTHTAFVHGDNTLYVWGGFQVRASEEVTLPSDEIWLCDLDSGKWQRREMGGETPPLLVGFCGSYVNGSLYVFAGYDGQTYSNQMFSVDLTQHCYLWKKVLTTKGTTPSPRNKHSCWVHGDRLIYFGGYVCKTLREARNLESTNFIIEEMNWLTIGDVLFRCWGWHNEVDVFDTFTATWSVPETKGQPPLPRGCHASAVVGNRGYVCGGVESAELDMYCLDLDVWHWTQIAALSCRVPPGRSMHTLTLNADHSLFVFGGLGLDGKTLNDAWQFDTLAREWREMTHAHSDKPRVCHTACLGSDNDVIIFGGSSNLSIAMDSITMLTCPSQTHSGDVLIIQTQPYPLFRLCEDFLGSNSEVFSQHLHRLPAKLRAKIDKRISFFSKSLAPT</sequence>
<dbReference type="STRING" id="109280.ENSHCOP00000009188"/>
<dbReference type="SUPFAM" id="SSF117281">
    <property type="entry name" value="Kelch motif"/>
    <property type="match status" value="2"/>
</dbReference>
<dbReference type="GeneID" id="109513205"/>
<evidence type="ECO:0000313" key="4">
    <source>
        <dbReference type="Proteomes" id="UP000264820"/>
    </source>
</evidence>
<proteinExistence type="predicted"/>
<dbReference type="OMA" id="TLFRCWG"/>
<dbReference type="Pfam" id="PF24681">
    <property type="entry name" value="Kelch_KLHDC2_KLHL20_DRC7"/>
    <property type="match status" value="1"/>
</dbReference>
<dbReference type="RefSeq" id="XP_019721047.1">
    <property type="nucleotide sequence ID" value="XM_019865488.1"/>
</dbReference>
<evidence type="ECO:0000256" key="1">
    <source>
        <dbReference type="ARBA" id="ARBA00022441"/>
    </source>
</evidence>
<dbReference type="PANTHER" id="PTHR46228">
    <property type="entry name" value="KELCH DOMAIN-CONTAINING PROTEIN"/>
    <property type="match status" value="1"/>
</dbReference>
<dbReference type="InterPro" id="IPR015915">
    <property type="entry name" value="Kelch-typ_b-propeller"/>
</dbReference>
<dbReference type="AlphaFoldDB" id="A0A3Q2XVY5"/>
<protein>
    <submittedName>
        <fullName evidence="3">Kelch domain-containing protein 1-like</fullName>
    </submittedName>
</protein>
<dbReference type="Proteomes" id="UP000264820">
    <property type="component" value="Unplaced"/>
</dbReference>
<keyword evidence="4" id="KW-1185">Reference proteome</keyword>
<dbReference type="KEGG" id="hcq:109513205"/>
<dbReference type="GeneTree" id="ENSGT00940000157509"/>
<organism evidence="3 4">
    <name type="scientific">Hippocampus comes</name>
    <name type="common">Tiger tail seahorse</name>
    <dbReference type="NCBI Taxonomy" id="109280"/>
    <lineage>
        <taxon>Eukaryota</taxon>
        <taxon>Metazoa</taxon>
        <taxon>Chordata</taxon>
        <taxon>Craniata</taxon>
        <taxon>Vertebrata</taxon>
        <taxon>Euteleostomi</taxon>
        <taxon>Actinopterygii</taxon>
        <taxon>Neopterygii</taxon>
        <taxon>Teleostei</taxon>
        <taxon>Neoteleostei</taxon>
        <taxon>Acanthomorphata</taxon>
        <taxon>Syngnathiaria</taxon>
        <taxon>Syngnathiformes</taxon>
        <taxon>Syngnathoidei</taxon>
        <taxon>Syngnathidae</taxon>
        <taxon>Hippocampus</taxon>
    </lineage>
</organism>
<accession>A0A3Q2XVY5</accession>
<dbReference type="Ensembl" id="ENSHCOT00000015253.1">
    <property type="protein sequence ID" value="ENSHCOP00000009188.1"/>
    <property type="gene ID" value="ENSHCOG00000011573.1"/>
</dbReference>
<dbReference type="Gene3D" id="2.120.10.80">
    <property type="entry name" value="Kelch-type beta propeller"/>
    <property type="match status" value="2"/>
</dbReference>
<evidence type="ECO:0000256" key="2">
    <source>
        <dbReference type="ARBA" id="ARBA00022737"/>
    </source>
</evidence>
<name>A0A3Q2XVY5_HIPCM</name>
<keyword evidence="1" id="KW-0880">Kelch repeat</keyword>
<keyword evidence="2" id="KW-0677">Repeat</keyword>
<dbReference type="OrthoDB" id="10251809at2759"/>
<reference evidence="3" key="2">
    <citation type="submission" date="2025-09" db="UniProtKB">
        <authorList>
            <consortium name="Ensembl"/>
        </authorList>
    </citation>
    <scope>IDENTIFICATION</scope>
</reference>
<reference evidence="3" key="1">
    <citation type="submission" date="2025-08" db="UniProtKB">
        <authorList>
            <consortium name="Ensembl"/>
        </authorList>
    </citation>
    <scope>IDENTIFICATION</scope>
</reference>